<dbReference type="Proteomes" id="UP000593818">
    <property type="component" value="Plasmid pRh5Ap-243"/>
</dbReference>
<protein>
    <submittedName>
        <fullName evidence="2">Uncharacterized protein</fullName>
    </submittedName>
</protein>
<evidence type="ECO:0000313" key="3">
    <source>
        <dbReference type="Proteomes" id="UP000593818"/>
    </source>
</evidence>
<keyword evidence="3" id="KW-1185">Reference proteome</keyword>
<evidence type="ECO:0000256" key="1">
    <source>
        <dbReference type="SAM" id="MobiDB-lite"/>
    </source>
</evidence>
<geneLocation type="plasmid" evidence="2 3">
    <name>pRh5Ap-243</name>
</geneLocation>
<proteinExistence type="predicted"/>
<gene>
    <name evidence="2" type="ORF">INP59_26190</name>
</gene>
<dbReference type="EMBL" id="CP063452">
    <property type="protein sequence ID" value="QOW01833.1"/>
    <property type="molecule type" value="Genomic_DNA"/>
</dbReference>
<organism evidence="2 3">
    <name type="scientific">Rhodococcus pyridinivorans</name>
    <dbReference type="NCBI Taxonomy" id="103816"/>
    <lineage>
        <taxon>Bacteria</taxon>
        <taxon>Bacillati</taxon>
        <taxon>Actinomycetota</taxon>
        <taxon>Actinomycetes</taxon>
        <taxon>Mycobacteriales</taxon>
        <taxon>Nocardiaceae</taxon>
        <taxon>Rhodococcus</taxon>
    </lineage>
</organism>
<dbReference type="AlphaFoldDB" id="A0A7M2XWV8"/>
<name>A0A7M2XWV8_9NOCA</name>
<feature type="region of interest" description="Disordered" evidence="1">
    <location>
        <begin position="1"/>
        <end position="44"/>
    </location>
</feature>
<keyword evidence="2" id="KW-0614">Plasmid</keyword>
<feature type="region of interest" description="Disordered" evidence="1">
    <location>
        <begin position="86"/>
        <end position="105"/>
    </location>
</feature>
<evidence type="ECO:0000313" key="2">
    <source>
        <dbReference type="EMBL" id="QOW01833.1"/>
    </source>
</evidence>
<sequence>MRTDAAPAPAMTTANGRGEQPQPPRVAAALPATSTTSETDDRDRLERELAMLADVRRRIAASDPSLRIPTTTVDRILDDYLQLPERLQSVPDCEQTADPVEENSR</sequence>
<reference evidence="2 3" key="1">
    <citation type="submission" date="2020-10" db="EMBL/GenBank/DDBJ databases">
        <title>Whole genome sequence of oil-degrading bacteria Rhodococcus pyridinivorans strain 5Ap.</title>
        <authorList>
            <person name="Akhremchuk A.E."/>
            <person name="Valentovich L.N."/>
            <person name="Charniauskaya M.I."/>
            <person name="Bukliarevich H.A."/>
            <person name="Titok M.A."/>
        </authorList>
    </citation>
    <scope>NUCLEOTIDE SEQUENCE [LARGE SCALE GENOMIC DNA]</scope>
    <source>
        <strain evidence="2 3">5Ap</strain>
        <plasmid evidence="2 3">pRh5Ap-243</plasmid>
    </source>
</reference>
<feature type="compositionally biased region" description="Low complexity" evidence="1">
    <location>
        <begin position="1"/>
        <end position="14"/>
    </location>
</feature>
<accession>A0A7M2XWV8</accession>